<proteinExistence type="predicted"/>
<feature type="transmembrane region" description="Helical" evidence="1">
    <location>
        <begin position="122"/>
        <end position="144"/>
    </location>
</feature>
<dbReference type="EMBL" id="JAGSPN010000002">
    <property type="protein sequence ID" value="MBR7781381.1"/>
    <property type="molecule type" value="Genomic_DNA"/>
</dbReference>
<evidence type="ECO:0000313" key="2">
    <source>
        <dbReference type="EMBL" id="MBR7781381.1"/>
    </source>
</evidence>
<reference evidence="2" key="1">
    <citation type="submission" date="2021-04" db="EMBL/GenBank/DDBJ databases">
        <title>novel species isolated from subtropical streams in China.</title>
        <authorList>
            <person name="Lu H."/>
        </authorList>
    </citation>
    <scope>NUCLEOTIDE SEQUENCE</scope>
    <source>
        <strain evidence="2">LFS511W</strain>
    </source>
</reference>
<organism evidence="2 3">
    <name type="scientific">Undibacterium luofuense</name>
    <dbReference type="NCBI Taxonomy" id="2828733"/>
    <lineage>
        <taxon>Bacteria</taxon>
        <taxon>Pseudomonadati</taxon>
        <taxon>Pseudomonadota</taxon>
        <taxon>Betaproteobacteria</taxon>
        <taxon>Burkholderiales</taxon>
        <taxon>Oxalobacteraceae</taxon>
        <taxon>Undibacterium</taxon>
    </lineage>
</organism>
<dbReference type="AlphaFoldDB" id="A0A941DNT6"/>
<sequence length="149" mass="16647">MMAVFVAFLHFFAAFGLAATLFAELMLLRPEPTLREARLLQWCDRWYGLFAGIVLGAGLFRVLYYAKGSAFYMGNPFFHLKITLYVITGLISIYPTITFLRWSKDLKAGLAPVISSQQYSRLRSILLLELVLLTAVLASASLMARGIAS</sequence>
<evidence type="ECO:0000256" key="1">
    <source>
        <dbReference type="SAM" id="Phobius"/>
    </source>
</evidence>
<keyword evidence="1" id="KW-0472">Membrane</keyword>
<accession>A0A941DNT6</accession>
<dbReference type="Pfam" id="PF09980">
    <property type="entry name" value="DUF2214"/>
    <property type="match status" value="1"/>
</dbReference>
<dbReference type="InterPro" id="IPR018706">
    <property type="entry name" value="DUF2214_membrane"/>
</dbReference>
<gene>
    <name evidence="2" type="ORF">KDM89_04430</name>
</gene>
<keyword evidence="1" id="KW-0812">Transmembrane</keyword>
<dbReference type="Proteomes" id="UP000680067">
    <property type="component" value="Unassembled WGS sequence"/>
</dbReference>
<dbReference type="RefSeq" id="WP_212686744.1">
    <property type="nucleotide sequence ID" value="NZ_JAGSPN010000002.1"/>
</dbReference>
<protein>
    <submittedName>
        <fullName evidence="2">DUF2214 family protein</fullName>
    </submittedName>
</protein>
<feature type="transmembrane region" description="Helical" evidence="1">
    <location>
        <begin position="78"/>
        <end position="102"/>
    </location>
</feature>
<keyword evidence="3" id="KW-1185">Reference proteome</keyword>
<keyword evidence="1" id="KW-1133">Transmembrane helix</keyword>
<name>A0A941DNT6_9BURK</name>
<evidence type="ECO:0000313" key="3">
    <source>
        <dbReference type="Proteomes" id="UP000680067"/>
    </source>
</evidence>
<comment type="caution">
    <text evidence="2">The sequence shown here is derived from an EMBL/GenBank/DDBJ whole genome shotgun (WGS) entry which is preliminary data.</text>
</comment>
<feature type="transmembrane region" description="Helical" evidence="1">
    <location>
        <begin position="47"/>
        <end position="66"/>
    </location>
</feature>